<comment type="caution">
    <text evidence="7">The sequence shown here is derived from an EMBL/GenBank/DDBJ whole genome shotgun (WGS) entry which is preliminary data.</text>
</comment>
<keyword evidence="4" id="KW-0560">Oxidoreductase</keyword>
<dbReference type="InterPro" id="IPR002401">
    <property type="entry name" value="Cyt_P450_E_grp-I"/>
</dbReference>
<reference evidence="7 8" key="1">
    <citation type="submission" date="2023-07" db="EMBL/GenBank/DDBJ databases">
        <title>Genomic Encyclopedia of Type Strains, Phase IV (KMG-IV): sequencing the most valuable type-strain genomes for metagenomic binning, comparative biology and taxonomic classification.</title>
        <authorList>
            <person name="Goeker M."/>
        </authorList>
    </citation>
    <scope>NUCLEOTIDE SEQUENCE [LARGE SCALE GENOMIC DNA]</scope>
    <source>
        <strain evidence="7 8">DSM 1112</strain>
    </source>
</reference>
<dbReference type="InterPro" id="IPR036396">
    <property type="entry name" value="Cyt_P450_sf"/>
</dbReference>
<keyword evidence="3" id="KW-0479">Metal-binding</keyword>
<keyword evidence="8" id="KW-1185">Reference proteome</keyword>
<dbReference type="PANTHER" id="PTHR24291">
    <property type="entry name" value="CYTOCHROME P450 FAMILY 4"/>
    <property type="match status" value="1"/>
</dbReference>
<proteinExistence type="inferred from homology"/>
<dbReference type="PRINTS" id="PR00463">
    <property type="entry name" value="EP450I"/>
</dbReference>
<dbReference type="PRINTS" id="PR00385">
    <property type="entry name" value="P450"/>
</dbReference>
<protein>
    <submittedName>
        <fullName evidence="7">Cytochrome P450</fullName>
    </submittedName>
</protein>
<evidence type="ECO:0000256" key="1">
    <source>
        <dbReference type="ARBA" id="ARBA00010617"/>
    </source>
</evidence>
<accession>A0ABU0BJU4</accession>
<dbReference type="PANTHER" id="PTHR24291:SF50">
    <property type="entry name" value="BIFUNCTIONAL ALBAFLAVENONE MONOOXYGENASE_TERPENE SYNTHASE"/>
    <property type="match status" value="1"/>
</dbReference>
<keyword evidence="6" id="KW-0503">Monooxygenase</keyword>
<comment type="similarity">
    <text evidence="1">Belongs to the cytochrome P450 family.</text>
</comment>
<keyword evidence="2" id="KW-0349">Heme</keyword>
<dbReference type="Pfam" id="PF00067">
    <property type="entry name" value="p450"/>
    <property type="match status" value="1"/>
</dbReference>
<evidence type="ECO:0000256" key="6">
    <source>
        <dbReference type="ARBA" id="ARBA00023033"/>
    </source>
</evidence>
<dbReference type="InterPro" id="IPR001128">
    <property type="entry name" value="Cyt_P450"/>
</dbReference>
<evidence type="ECO:0000256" key="3">
    <source>
        <dbReference type="ARBA" id="ARBA00022723"/>
    </source>
</evidence>
<dbReference type="SUPFAM" id="SSF48264">
    <property type="entry name" value="Cytochrome P450"/>
    <property type="match status" value="1"/>
</dbReference>
<organism evidence="7 8">
    <name type="scientific">Pararhizobium capsulatum DSM 1112</name>
    <dbReference type="NCBI Taxonomy" id="1121113"/>
    <lineage>
        <taxon>Bacteria</taxon>
        <taxon>Pseudomonadati</taxon>
        <taxon>Pseudomonadota</taxon>
        <taxon>Alphaproteobacteria</taxon>
        <taxon>Hyphomicrobiales</taxon>
        <taxon>Rhizobiaceae</taxon>
        <taxon>Rhizobium/Agrobacterium group</taxon>
        <taxon>Pararhizobium</taxon>
    </lineage>
</organism>
<dbReference type="RefSeq" id="WP_307226651.1">
    <property type="nucleotide sequence ID" value="NZ_JAUSVF010000001.1"/>
</dbReference>
<evidence type="ECO:0000313" key="8">
    <source>
        <dbReference type="Proteomes" id="UP001230207"/>
    </source>
</evidence>
<sequence length="432" mass="48377">MLLLVRKDYLSVFRKNDYRSRISQMRGLGRQLVVVNVPEQVKYVLATRNDNFERKSPAMRRALEYLLGDGLFISDGETWKRRRPLVSDIVHKNRLPDFAHHMEESTLDLVKRWSLLPAGTVIDGLAEMGGLTAEIIARAVFGDKIGPNDAGEIVEGFNSFQGLVDNVNLAYVAGFDNGIPLLKTPRLKRAITRVRTVIDRVASNHLEGKAQDGSMLDLLVRRQQKNPELGLDLRALRNEAATIFMAGQETTAATLTWAWYLLANAPWAEDALHAEIERVCGHTPPTLADVPKLEYCRAVIEETLRLYPPVPLLGRQARDADRIGDIDVIPSALITISPWLLHRNTDIWNKPNHFIPERFLGGFRPVPYSYIPFASGPRICAGLQFGLTESILCLAILAQRFKVRLVPGIAVRPASRLTLRPMGGLPVTIHPR</sequence>
<evidence type="ECO:0000256" key="4">
    <source>
        <dbReference type="ARBA" id="ARBA00023002"/>
    </source>
</evidence>
<evidence type="ECO:0000313" key="7">
    <source>
        <dbReference type="EMBL" id="MDQ0318523.1"/>
    </source>
</evidence>
<evidence type="ECO:0000256" key="2">
    <source>
        <dbReference type="ARBA" id="ARBA00022617"/>
    </source>
</evidence>
<gene>
    <name evidence="7" type="ORF">QO002_000661</name>
</gene>
<dbReference type="Proteomes" id="UP001230207">
    <property type="component" value="Unassembled WGS sequence"/>
</dbReference>
<name>A0ABU0BJU4_9HYPH</name>
<dbReference type="EMBL" id="JAUSVF010000001">
    <property type="protein sequence ID" value="MDQ0318523.1"/>
    <property type="molecule type" value="Genomic_DNA"/>
</dbReference>
<dbReference type="Gene3D" id="1.10.630.10">
    <property type="entry name" value="Cytochrome P450"/>
    <property type="match status" value="1"/>
</dbReference>
<keyword evidence="5" id="KW-0408">Iron</keyword>
<dbReference type="InterPro" id="IPR050196">
    <property type="entry name" value="Cytochrome_P450_Monoox"/>
</dbReference>
<evidence type="ECO:0000256" key="5">
    <source>
        <dbReference type="ARBA" id="ARBA00023004"/>
    </source>
</evidence>